<evidence type="ECO:0000313" key="2">
    <source>
        <dbReference type="Proteomes" id="UP001055811"/>
    </source>
</evidence>
<keyword evidence="2" id="KW-1185">Reference proteome</keyword>
<organism evidence="1 2">
    <name type="scientific">Cichorium intybus</name>
    <name type="common">Chicory</name>
    <dbReference type="NCBI Taxonomy" id="13427"/>
    <lineage>
        <taxon>Eukaryota</taxon>
        <taxon>Viridiplantae</taxon>
        <taxon>Streptophyta</taxon>
        <taxon>Embryophyta</taxon>
        <taxon>Tracheophyta</taxon>
        <taxon>Spermatophyta</taxon>
        <taxon>Magnoliopsida</taxon>
        <taxon>eudicotyledons</taxon>
        <taxon>Gunneridae</taxon>
        <taxon>Pentapetalae</taxon>
        <taxon>asterids</taxon>
        <taxon>campanulids</taxon>
        <taxon>Asterales</taxon>
        <taxon>Asteraceae</taxon>
        <taxon>Cichorioideae</taxon>
        <taxon>Cichorieae</taxon>
        <taxon>Cichoriinae</taxon>
        <taxon>Cichorium</taxon>
    </lineage>
</organism>
<comment type="caution">
    <text evidence="1">The sequence shown here is derived from an EMBL/GenBank/DDBJ whole genome shotgun (WGS) entry which is preliminary data.</text>
</comment>
<reference evidence="2" key="1">
    <citation type="journal article" date="2022" name="Mol. Ecol. Resour.">
        <title>The genomes of chicory, endive, great burdock and yacon provide insights into Asteraceae palaeo-polyploidization history and plant inulin production.</title>
        <authorList>
            <person name="Fan W."/>
            <person name="Wang S."/>
            <person name="Wang H."/>
            <person name="Wang A."/>
            <person name="Jiang F."/>
            <person name="Liu H."/>
            <person name="Zhao H."/>
            <person name="Xu D."/>
            <person name="Zhang Y."/>
        </authorList>
    </citation>
    <scope>NUCLEOTIDE SEQUENCE [LARGE SCALE GENOMIC DNA]</scope>
    <source>
        <strain evidence="2">cv. Punajuju</strain>
    </source>
</reference>
<gene>
    <name evidence="1" type="ORF">L2E82_46082</name>
</gene>
<protein>
    <submittedName>
        <fullName evidence="1">Uncharacterized protein</fullName>
    </submittedName>
</protein>
<dbReference type="EMBL" id="CM042017">
    <property type="protein sequence ID" value="KAI3688478.1"/>
    <property type="molecule type" value="Genomic_DNA"/>
</dbReference>
<name>A0ACB8YT57_CICIN</name>
<sequence length="131" mass="13934">MISGDTTFQPTPPVFARPLYGTPPPPSPPSEPVYEAPPPPSPTPTEPVYEAPPPPIGPPCQPSPPSPTNPLYAVPPPPSPPGNCQPPMQNCVYPPPNTDVYQPIDSASDVPLYCLHILALVSLIFLPWLIC</sequence>
<evidence type="ECO:0000313" key="1">
    <source>
        <dbReference type="EMBL" id="KAI3688478.1"/>
    </source>
</evidence>
<accession>A0ACB8YT57</accession>
<proteinExistence type="predicted"/>
<dbReference type="Proteomes" id="UP001055811">
    <property type="component" value="Linkage Group LG09"/>
</dbReference>
<reference evidence="1 2" key="2">
    <citation type="journal article" date="2022" name="Mol. Ecol. Resour.">
        <title>The genomes of chicory, endive, great burdock and yacon provide insights into Asteraceae paleo-polyploidization history and plant inulin production.</title>
        <authorList>
            <person name="Fan W."/>
            <person name="Wang S."/>
            <person name="Wang H."/>
            <person name="Wang A."/>
            <person name="Jiang F."/>
            <person name="Liu H."/>
            <person name="Zhao H."/>
            <person name="Xu D."/>
            <person name="Zhang Y."/>
        </authorList>
    </citation>
    <scope>NUCLEOTIDE SEQUENCE [LARGE SCALE GENOMIC DNA]</scope>
    <source>
        <strain evidence="2">cv. Punajuju</strain>
        <tissue evidence="1">Leaves</tissue>
    </source>
</reference>